<evidence type="ECO:0000313" key="2">
    <source>
        <dbReference type="Proteomes" id="UP001596492"/>
    </source>
</evidence>
<protein>
    <submittedName>
        <fullName evidence="1">DUF2164 domain-containing protein</fullName>
    </submittedName>
</protein>
<name>A0ABW2IM86_9PROT</name>
<reference evidence="2" key="1">
    <citation type="journal article" date="2019" name="Int. J. Syst. Evol. Microbiol.">
        <title>The Global Catalogue of Microorganisms (GCM) 10K type strain sequencing project: providing services to taxonomists for standard genome sequencing and annotation.</title>
        <authorList>
            <consortium name="The Broad Institute Genomics Platform"/>
            <consortium name="The Broad Institute Genome Sequencing Center for Infectious Disease"/>
            <person name="Wu L."/>
            <person name="Ma J."/>
        </authorList>
    </citation>
    <scope>NUCLEOTIDE SEQUENCE [LARGE SCALE GENOMIC DNA]</scope>
    <source>
        <strain evidence="2">CCUG 51308</strain>
    </source>
</reference>
<dbReference type="RefSeq" id="WP_382167537.1">
    <property type="nucleotide sequence ID" value="NZ_JBHTBR010000005.1"/>
</dbReference>
<dbReference type="Proteomes" id="UP001596492">
    <property type="component" value="Unassembled WGS sequence"/>
</dbReference>
<dbReference type="InterPro" id="IPR018680">
    <property type="entry name" value="DUF2164"/>
</dbReference>
<organism evidence="1 2">
    <name type="scientific">Hirschia litorea</name>
    <dbReference type="NCBI Taxonomy" id="1199156"/>
    <lineage>
        <taxon>Bacteria</taxon>
        <taxon>Pseudomonadati</taxon>
        <taxon>Pseudomonadota</taxon>
        <taxon>Alphaproteobacteria</taxon>
        <taxon>Hyphomonadales</taxon>
        <taxon>Hyphomonadaceae</taxon>
        <taxon>Hirschia</taxon>
    </lineage>
</organism>
<accession>A0ABW2IM86</accession>
<evidence type="ECO:0000313" key="1">
    <source>
        <dbReference type="EMBL" id="MFC7292253.1"/>
    </source>
</evidence>
<dbReference type="Pfam" id="PF09932">
    <property type="entry name" value="DUF2164"/>
    <property type="match status" value="1"/>
</dbReference>
<sequence>MKLELTDDRKRKLQDKLAVMFRDEFDENLSDFRASQMLELVLEAVGPSVYNQAVQDVRGYLQTRVDDLEGEIYWDEKT</sequence>
<proteinExistence type="predicted"/>
<dbReference type="EMBL" id="JBHTBR010000005">
    <property type="protein sequence ID" value="MFC7292253.1"/>
    <property type="molecule type" value="Genomic_DNA"/>
</dbReference>
<gene>
    <name evidence="1" type="ORF">ACFQS8_11540</name>
</gene>
<keyword evidence="2" id="KW-1185">Reference proteome</keyword>
<comment type="caution">
    <text evidence="1">The sequence shown here is derived from an EMBL/GenBank/DDBJ whole genome shotgun (WGS) entry which is preliminary data.</text>
</comment>